<keyword evidence="2" id="KW-1185">Reference proteome</keyword>
<comment type="caution">
    <text evidence="1">The sequence shown here is derived from an EMBL/GenBank/DDBJ whole genome shotgun (WGS) entry which is preliminary data.</text>
</comment>
<reference evidence="1 2" key="1">
    <citation type="submission" date="2012-05" db="EMBL/GenBank/DDBJ databases">
        <title>Recombination and specialization in a pathogen metapopulation.</title>
        <authorList>
            <person name="Gardiner A."/>
            <person name="Kemen E."/>
            <person name="Schultz-Larsen T."/>
            <person name="MacLean D."/>
            <person name="Van Oosterhout C."/>
            <person name="Jones J.D.G."/>
        </authorList>
    </citation>
    <scope>NUCLEOTIDE SEQUENCE [LARGE SCALE GENOMIC DNA]</scope>
    <source>
        <strain evidence="1 2">Ac Nc2</strain>
    </source>
</reference>
<sequence>MEYLLSRSINVETFGAQISNRSQASMPHTNLHRFTKSQISLSQKRVLIDDDILSNVPMQNDEGLMLLFLIRSAETVHDDMDSISPLQAAITVKLSIVLTKTWIEEMRFLLIYAIQYI</sequence>
<dbReference type="EMBL" id="CAIX01000014">
    <property type="protein sequence ID" value="CCI41008.1"/>
    <property type="molecule type" value="Genomic_DNA"/>
</dbReference>
<evidence type="ECO:0000313" key="2">
    <source>
        <dbReference type="Proteomes" id="UP000053237"/>
    </source>
</evidence>
<name>A0A024G2C9_9STRA</name>
<evidence type="ECO:0000313" key="1">
    <source>
        <dbReference type="EMBL" id="CCI41008.1"/>
    </source>
</evidence>
<gene>
    <name evidence="1" type="ORF">BN9_017920</name>
</gene>
<dbReference type="Proteomes" id="UP000053237">
    <property type="component" value="Unassembled WGS sequence"/>
</dbReference>
<organism evidence="1 2">
    <name type="scientific">Albugo candida</name>
    <dbReference type="NCBI Taxonomy" id="65357"/>
    <lineage>
        <taxon>Eukaryota</taxon>
        <taxon>Sar</taxon>
        <taxon>Stramenopiles</taxon>
        <taxon>Oomycota</taxon>
        <taxon>Peronosporomycetes</taxon>
        <taxon>Albuginales</taxon>
        <taxon>Albuginaceae</taxon>
        <taxon>Albugo</taxon>
    </lineage>
</organism>
<protein>
    <submittedName>
        <fullName evidence="1">Uncharacterized protein</fullName>
    </submittedName>
</protein>
<dbReference type="AlphaFoldDB" id="A0A024G2C9"/>
<accession>A0A024G2C9</accession>
<proteinExistence type="predicted"/>
<dbReference type="InParanoid" id="A0A024G2C9"/>